<gene>
    <name evidence="2" type="ORF">YBY_29100</name>
</gene>
<sequence length="118" mass="13569">MHMTDKTAMLPESFLFLLEQEEKRRQLREDAGLPALTILIDAAHSGGGQARHIRRFLLGLYNASHWPFELNRLRALDAELQQAALQVLALDWNGREVHTYVPGGDELFQSWWEWEASA</sequence>
<dbReference type="EMBL" id="AP019537">
    <property type="protein sequence ID" value="BBJ05061.1"/>
    <property type="molecule type" value="Genomic_DNA"/>
</dbReference>
<accession>A0A455W7I0</accession>
<feature type="domain" description="DUF7673" evidence="1">
    <location>
        <begin position="34"/>
        <end position="113"/>
    </location>
</feature>
<dbReference type="InterPro" id="IPR056090">
    <property type="entry name" value="DUF7673"/>
</dbReference>
<evidence type="ECO:0000313" key="2">
    <source>
        <dbReference type="EMBL" id="BBJ05061.1"/>
    </source>
</evidence>
<dbReference type="AlphaFoldDB" id="A0A455W7I0"/>
<reference evidence="2" key="1">
    <citation type="submission" date="2019-03" db="EMBL/GenBank/DDBJ databases">
        <title>Whole genome analysis of nitrate-reducing bacteria Marinobacter hydrocarbonoclasticus YB03.</title>
        <authorList>
            <person name="Azam A.H."/>
            <person name="Yuk S.R."/>
            <person name="Kamarisima K."/>
            <person name="Miyanaga K."/>
            <person name="Tanji Y."/>
        </authorList>
    </citation>
    <scope>NUCLEOTIDE SEQUENCE</scope>
    <source>
        <strain evidence="2">YB03</strain>
    </source>
</reference>
<protein>
    <recommendedName>
        <fullName evidence="1">DUF7673 domain-containing protein</fullName>
    </recommendedName>
</protein>
<name>A0A455W7I0_MARNT</name>
<organism evidence="2">
    <name type="scientific">Marinobacter nauticus</name>
    <name type="common">Marinobacter hydrocarbonoclasticus</name>
    <name type="synonym">Marinobacter aquaeolei</name>
    <dbReference type="NCBI Taxonomy" id="2743"/>
    <lineage>
        <taxon>Bacteria</taxon>
        <taxon>Pseudomonadati</taxon>
        <taxon>Pseudomonadota</taxon>
        <taxon>Gammaproteobacteria</taxon>
        <taxon>Pseudomonadales</taxon>
        <taxon>Marinobacteraceae</taxon>
        <taxon>Marinobacter</taxon>
    </lineage>
</organism>
<proteinExistence type="predicted"/>
<evidence type="ECO:0000259" key="1">
    <source>
        <dbReference type="Pfam" id="PF24720"/>
    </source>
</evidence>
<dbReference type="Pfam" id="PF24720">
    <property type="entry name" value="DUF7673"/>
    <property type="match status" value="1"/>
</dbReference>